<dbReference type="KEGG" id="vg:18266300"/>
<gene>
    <name evidence="2" type="ORF">pv_272</name>
</gene>
<evidence type="ECO:0000313" key="2">
    <source>
        <dbReference type="EMBL" id="AHH01839.1"/>
    </source>
</evidence>
<feature type="compositionally biased region" description="Polar residues" evidence="1">
    <location>
        <begin position="134"/>
        <end position="154"/>
    </location>
</feature>
<dbReference type="GeneID" id="18266300"/>
<evidence type="ECO:0000256" key="1">
    <source>
        <dbReference type="SAM" id="MobiDB-lite"/>
    </source>
</evidence>
<dbReference type="RefSeq" id="YP_009001174.1">
    <property type="nucleotide sequence ID" value="NC_023423.1"/>
</dbReference>
<sequence length="154" mass="16648">MSYNGQNYADGVSSGLGYQYGAQGGLPYASYTRGYQQNGNGSWRSPGGRTYNDEGSRWQSPGGRSYLNGRLYATNGAATNGSAVNGGVNGKVGNGGTQSVAHYQSYNSPRNYNRGYQTNGYNNYQTNGYNQGYDQSYNGPRSPRSYANSSSYNY</sequence>
<organism evidence="2 3">
    <name type="scientific">Pithovirus sibericum</name>
    <dbReference type="NCBI Taxonomy" id="1450746"/>
    <lineage>
        <taxon>Viruses</taxon>
        <taxon>Pithoviruses</taxon>
        <taxon>Orthopithovirinae</taxon>
        <taxon>Alphapithovirus</taxon>
        <taxon>Alphapithovirus sibericum</taxon>
    </lineage>
</organism>
<dbReference type="Proteomes" id="UP000202176">
    <property type="component" value="Segment"/>
</dbReference>
<dbReference type="EMBL" id="KF740664">
    <property type="protein sequence ID" value="AHH01839.1"/>
    <property type="molecule type" value="Genomic_DNA"/>
</dbReference>
<feature type="compositionally biased region" description="Low complexity" evidence="1">
    <location>
        <begin position="110"/>
        <end position="133"/>
    </location>
</feature>
<evidence type="ECO:0000313" key="3">
    <source>
        <dbReference type="Proteomes" id="UP000202176"/>
    </source>
</evidence>
<feature type="region of interest" description="Disordered" evidence="1">
    <location>
        <begin position="106"/>
        <end position="154"/>
    </location>
</feature>
<accession>W5S597</accession>
<proteinExistence type="predicted"/>
<keyword evidence="3" id="KW-1185">Reference proteome</keyword>
<feature type="region of interest" description="Disordered" evidence="1">
    <location>
        <begin position="39"/>
        <end position="63"/>
    </location>
</feature>
<reference evidence="2 3" key="1">
    <citation type="journal article" date="2014" name="Proc. Natl. Acad. Sci. U.S.A.">
        <title>Thirty-thousand-year-old distant relative of giant icosahedral DNA viruses with a pandoravirus morphology.</title>
        <authorList>
            <person name="Legendre M."/>
            <person name="Bartoli J."/>
            <person name="Shmakova L."/>
            <person name="Jeudy S."/>
            <person name="Labadie K."/>
            <person name="Adrait A."/>
            <person name="Lescot M."/>
            <person name="Poirot O."/>
            <person name="Bertaux L."/>
            <person name="Bruley C."/>
            <person name="Coute Y."/>
            <person name="Rivkina E."/>
            <person name="Abergel C."/>
            <person name="Claverie J.M."/>
        </authorList>
    </citation>
    <scope>NUCLEOTIDE SEQUENCE [LARGE SCALE GENOMIC DNA]</scope>
    <source>
        <strain evidence="2">P1084-T</strain>
    </source>
</reference>
<name>W5S597_9VIRU</name>
<protein>
    <submittedName>
        <fullName evidence="2">Uncharacterized protein</fullName>
    </submittedName>
</protein>